<dbReference type="AlphaFoldDB" id="A0A8C5T2F4"/>
<accession>A0A8C5T2F4</accession>
<dbReference type="InterPro" id="IPR015947">
    <property type="entry name" value="PUA-like_sf"/>
</dbReference>
<dbReference type="CDD" id="cd16514">
    <property type="entry name" value="RING-HC_LONFs_rpt2"/>
    <property type="match status" value="1"/>
</dbReference>
<feature type="compositionally biased region" description="Low complexity" evidence="5">
    <location>
        <begin position="10"/>
        <end position="19"/>
    </location>
</feature>
<evidence type="ECO:0000313" key="9">
    <source>
        <dbReference type="Proteomes" id="UP000694560"/>
    </source>
</evidence>
<evidence type="ECO:0000256" key="5">
    <source>
        <dbReference type="SAM" id="MobiDB-lite"/>
    </source>
</evidence>
<feature type="domain" description="Lon N-terminal" evidence="7">
    <location>
        <begin position="596"/>
        <end position="806"/>
    </location>
</feature>
<dbReference type="SMART" id="SM00464">
    <property type="entry name" value="LON"/>
    <property type="match status" value="1"/>
</dbReference>
<dbReference type="PROSITE" id="PS50089">
    <property type="entry name" value="ZF_RING_2"/>
    <property type="match status" value="2"/>
</dbReference>
<dbReference type="Pfam" id="PF13445">
    <property type="entry name" value="zf-RING_UBOX"/>
    <property type="match status" value="1"/>
</dbReference>
<feature type="region of interest" description="Disordered" evidence="5">
    <location>
        <begin position="1"/>
        <end position="122"/>
    </location>
</feature>
<evidence type="ECO:0000259" key="7">
    <source>
        <dbReference type="PROSITE" id="PS51787"/>
    </source>
</evidence>
<reference evidence="8" key="1">
    <citation type="submission" date="2025-08" db="UniProtKB">
        <authorList>
            <consortium name="Ensembl"/>
        </authorList>
    </citation>
    <scope>IDENTIFICATION</scope>
</reference>
<dbReference type="Ensembl" id="ENSMCST00000001624.1">
    <property type="protein sequence ID" value="ENSMCSP00000001587.1"/>
    <property type="gene ID" value="ENSMCSG00000001159.1"/>
</dbReference>
<name>A0A8C5T2F4_9PASS</name>
<evidence type="ECO:0000256" key="3">
    <source>
        <dbReference type="ARBA" id="ARBA00022833"/>
    </source>
</evidence>
<dbReference type="InterPro" id="IPR011990">
    <property type="entry name" value="TPR-like_helical_dom_sf"/>
</dbReference>
<organism evidence="8 9">
    <name type="scientific">Malurus cyaneus samueli</name>
    <dbReference type="NCBI Taxonomy" id="2593467"/>
    <lineage>
        <taxon>Eukaryota</taxon>
        <taxon>Metazoa</taxon>
        <taxon>Chordata</taxon>
        <taxon>Craniata</taxon>
        <taxon>Vertebrata</taxon>
        <taxon>Euteleostomi</taxon>
        <taxon>Archelosauria</taxon>
        <taxon>Archosauria</taxon>
        <taxon>Dinosauria</taxon>
        <taxon>Saurischia</taxon>
        <taxon>Theropoda</taxon>
        <taxon>Coelurosauria</taxon>
        <taxon>Aves</taxon>
        <taxon>Neognathae</taxon>
        <taxon>Neoaves</taxon>
        <taxon>Telluraves</taxon>
        <taxon>Australaves</taxon>
        <taxon>Passeriformes</taxon>
        <taxon>Meliphagoidea</taxon>
        <taxon>Maluridae</taxon>
        <taxon>Malurus</taxon>
    </lineage>
</organism>
<feature type="domain" description="RING-type" evidence="6">
    <location>
        <begin position="517"/>
        <end position="555"/>
    </location>
</feature>
<dbReference type="InterPro" id="IPR017907">
    <property type="entry name" value="Znf_RING_CS"/>
</dbReference>
<keyword evidence="3" id="KW-0862">Zinc</keyword>
<evidence type="ECO:0000256" key="4">
    <source>
        <dbReference type="PROSITE-ProRule" id="PRU00175"/>
    </source>
</evidence>
<dbReference type="PANTHER" id="PTHR23327:SF4">
    <property type="entry name" value="LON PEPTIDASE N-TERMINAL DOMAIN AND RING FINGER PROTEIN 1"/>
    <property type="match status" value="1"/>
</dbReference>
<keyword evidence="2 4" id="KW-0863">Zinc-finger</keyword>
<dbReference type="SUPFAM" id="SSF57850">
    <property type="entry name" value="RING/U-box"/>
    <property type="match status" value="2"/>
</dbReference>
<reference evidence="8" key="2">
    <citation type="submission" date="2025-09" db="UniProtKB">
        <authorList>
            <consortium name="Ensembl"/>
        </authorList>
    </citation>
    <scope>IDENTIFICATION</scope>
</reference>
<sequence length="811" mass="90781">PSPRPDGSIPTAPTALLTPDPHHGSRSQESTRSPQGCPSSRHHPRPPAAPPSPAPGGLRGFRGTGAPQDGRSRTGPPRPPLDPAPLAARAWSGVCNLPASPAPRPRRLPPEPGGSGGPGEGADEERELLLARLVPASRLKEAVGALRRVPAPRGTQRLGTLVDCLVLNYRLRQGPGRGRERGTEGPLRCCGCGRFLGEPVTVPCGHTYCRRCLRRELRVRCRRCRDWLLPAGGTSTAAAPLRTSVVLNRLAEKWFPGECERARAGTRLEELLAQGRFREALGAVNQALRADSSDLMLRIYRAESYVGLQEYKTAIEDLNFVISKMPNWPEVYFRKGKVLHDSGFVGDALQLFLQCLALDEDFLPAKLEVEKTLCDVLSPEKLGESLKRESAWNSPHIRNKPFMLIQFILLLQNLGGSDVLEPVSGGLNRAQSAHALNSTKDLAKEDGLKRVSSEPLLSGQGKGALLKRKLSFSEQDTVVCEDGRNKHKKQGESTKRDMTLAFGTIPRDLIDVSDFECSLCMRLFFEPVTTPCGHTFCKGCLERCLDHAPQCPLCKESLKEYLASRKYSITELLEELIMKYLSDELFERKRIHAEETAEHSNLTKNVPMFVCTMAYPTVPCPLHVFEPRYRLMIRRSMETGTKQFGMCISDSQNGFADYGCMLQIRNVHFLPDGRSVVDTIGGKRFRVLRRGMKDGYCTADIEYLEDVKVANEEELKKLRELHNFVYNQACSWFQNLRNKFRTQILQHFGPMPDREENIQAMPNGPAWCWWLLAVLPVDPRYQLSVLSMMSLKDRLIKIQHILTYFSRDQSK</sequence>
<keyword evidence="9" id="KW-1185">Reference proteome</keyword>
<dbReference type="InterPro" id="IPR003111">
    <property type="entry name" value="Lon_prtase_N"/>
</dbReference>
<dbReference type="InterPro" id="IPR001841">
    <property type="entry name" value="Znf_RING"/>
</dbReference>
<evidence type="ECO:0000259" key="6">
    <source>
        <dbReference type="PROSITE" id="PS50089"/>
    </source>
</evidence>
<dbReference type="InterPro" id="IPR013083">
    <property type="entry name" value="Znf_RING/FYVE/PHD"/>
</dbReference>
<evidence type="ECO:0000256" key="1">
    <source>
        <dbReference type="ARBA" id="ARBA00022723"/>
    </source>
</evidence>
<evidence type="ECO:0000313" key="8">
    <source>
        <dbReference type="Ensembl" id="ENSMCSP00000001587.1"/>
    </source>
</evidence>
<dbReference type="OrthoDB" id="264917at2759"/>
<keyword evidence="1" id="KW-0479">Metal-binding</keyword>
<dbReference type="Proteomes" id="UP000694560">
    <property type="component" value="Unplaced"/>
</dbReference>
<dbReference type="FunFam" id="2.30.130.40:FF:000005">
    <property type="entry name" value="LON peptidase N-terminal domain and ring finger 1"/>
    <property type="match status" value="1"/>
</dbReference>
<proteinExistence type="predicted"/>
<dbReference type="SMART" id="SM00184">
    <property type="entry name" value="RING"/>
    <property type="match status" value="2"/>
</dbReference>
<dbReference type="Pfam" id="PF13923">
    <property type="entry name" value="zf-C3HC4_2"/>
    <property type="match status" value="1"/>
</dbReference>
<dbReference type="GO" id="GO:0061630">
    <property type="term" value="F:ubiquitin protein ligase activity"/>
    <property type="evidence" value="ECO:0007669"/>
    <property type="project" value="TreeGrafter"/>
</dbReference>
<dbReference type="GO" id="GO:0005737">
    <property type="term" value="C:cytoplasm"/>
    <property type="evidence" value="ECO:0007669"/>
    <property type="project" value="UniProtKB-ARBA"/>
</dbReference>
<protein>
    <submittedName>
        <fullName evidence="8">LON peptidase N-terminal domain and ring finger 1</fullName>
    </submittedName>
</protein>
<dbReference type="PANTHER" id="PTHR23327">
    <property type="entry name" value="RING FINGER PROTEIN 127"/>
    <property type="match status" value="1"/>
</dbReference>
<dbReference type="Gene3D" id="3.30.40.10">
    <property type="entry name" value="Zinc/RING finger domain, C3HC4 (zinc finger)"/>
    <property type="match status" value="2"/>
</dbReference>
<dbReference type="PROSITE" id="PS00518">
    <property type="entry name" value="ZF_RING_1"/>
    <property type="match status" value="2"/>
</dbReference>
<evidence type="ECO:0000256" key="2">
    <source>
        <dbReference type="ARBA" id="ARBA00022771"/>
    </source>
</evidence>
<dbReference type="GO" id="GO:0008270">
    <property type="term" value="F:zinc ion binding"/>
    <property type="evidence" value="ECO:0007669"/>
    <property type="project" value="UniProtKB-KW"/>
</dbReference>
<dbReference type="PROSITE" id="PS51787">
    <property type="entry name" value="LON_N"/>
    <property type="match status" value="1"/>
</dbReference>
<dbReference type="SUPFAM" id="SSF48452">
    <property type="entry name" value="TPR-like"/>
    <property type="match status" value="1"/>
</dbReference>
<dbReference type="InterPro" id="IPR046336">
    <property type="entry name" value="Lon_prtase_N_sf"/>
</dbReference>
<feature type="compositionally biased region" description="Polar residues" evidence="5">
    <location>
        <begin position="27"/>
        <end position="37"/>
    </location>
</feature>
<dbReference type="Gene3D" id="2.30.130.40">
    <property type="entry name" value="LON domain-like"/>
    <property type="match status" value="1"/>
</dbReference>
<dbReference type="InterPro" id="IPR027370">
    <property type="entry name" value="Znf-RING_euk"/>
</dbReference>
<feature type="domain" description="RING-type" evidence="6">
    <location>
        <begin position="189"/>
        <end position="225"/>
    </location>
</feature>
<dbReference type="SUPFAM" id="SSF88697">
    <property type="entry name" value="PUA domain-like"/>
    <property type="match status" value="1"/>
</dbReference>
<dbReference type="Gene3D" id="1.25.40.10">
    <property type="entry name" value="Tetratricopeptide repeat domain"/>
    <property type="match status" value="1"/>
</dbReference>
<dbReference type="Pfam" id="PF02190">
    <property type="entry name" value="LON_substr_bdg"/>
    <property type="match status" value="1"/>
</dbReference>